<evidence type="ECO:0000313" key="3">
    <source>
        <dbReference type="EMBL" id="OGK39017.1"/>
    </source>
</evidence>
<name>A0A1F7I6M7_9BACT</name>
<gene>
    <name evidence="3" type="ORF">A3A74_06775</name>
</gene>
<evidence type="ECO:0000259" key="2">
    <source>
        <dbReference type="Pfam" id="PF09851"/>
    </source>
</evidence>
<keyword evidence="1" id="KW-0812">Transmembrane</keyword>
<reference evidence="3 4" key="1">
    <citation type="journal article" date="2016" name="Nat. Commun.">
        <title>Thousands of microbial genomes shed light on interconnected biogeochemical processes in an aquifer system.</title>
        <authorList>
            <person name="Anantharaman K."/>
            <person name="Brown C.T."/>
            <person name="Hug L.A."/>
            <person name="Sharon I."/>
            <person name="Castelle C.J."/>
            <person name="Probst A.J."/>
            <person name="Thomas B.C."/>
            <person name="Singh A."/>
            <person name="Wilkins M.J."/>
            <person name="Karaoz U."/>
            <person name="Brodie E.L."/>
            <person name="Williams K.H."/>
            <person name="Hubbard S.S."/>
            <person name="Banfield J.F."/>
        </authorList>
    </citation>
    <scope>NUCLEOTIDE SEQUENCE [LARGE SCALE GENOMIC DNA]</scope>
</reference>
<dbReference type="InterPro" id="IPR018649">
    <property type="entry name" value="SHOCT"/>
</dbReference>
<feature type="domain" description="SHOCT" evidence="2">
    <location>
        <begin position="54"/>
        <end position="78"/>
    </location>
</feature>
<dbReference type="Proteomes" id="UP000179270">
    <property type="component" value="Unassembled WGS sequence"/>
</dbReference>
<comment type="caution">
    <text evidence="3">The sequence shown here is derived from an EMBL/GenBank/DDBJ whole genome shotgun (WGS) entry which is preliminary data.</text>
</comment>
<evidence type="ECO:0000256" key="1">
    <source>
        <dbReference type="SAM" id="Phobius"/>
    </source>
</evidence>
<accession>A0A1F7I6M7</accession>
<organism evidence="3 4">
    <name type="scientific">Candidatus Roizmanbacteria bacterium RIFCSPLOWO2_01_FULL_35_13</name>
    <dbReference type="NCBI Taxonomy" id="1802055"/>
    <lineage>
        <taxon>Bacteria</taxon>
        <taxon>Candidatus Roizmaniibacteriota</taxon>
    </lineage>
</organism>
<evidence type="ECO:0000313" key="4">
    <source>
        <dbReference type="Proteomes" id="UP000179270"/>
    </source>
</evidence>
<feature type="transmembrane region" description="Helical" evidence="1">
    <location>
        <begin position="20"/>
        <end position="42"/>
    </location>
</feature>
<sequence>MMGGGGNPMMGNYGWSSMGWIPMIFFWAILILSVVALIRYLGGSGKRNDEYRSPLDILKERYAKGEIGKKEFEEMKKEVI</sequence>
<keyword evidence="1" id="KW-0472">Membrane</keyword>
<dbReference type="AlphaFoldDB" id="A0A1F7I6M7"/>
<keyword evidence="1" id="KW-1133">Transmembrane helix</keyword>
<dbReference type="EMBL" id="MGAF01000061">
    <property type="protein sequence ID" value="OGK39017.1"/>
    <property type="molecule type" value="Genomic_DNA"/>
</dbReference>
<proteinExistence type="predicted"/>
<protein>
    <recommendedName>
        <fullName evidence="2">SHOCT domain-containing protein</fullName>
    </recommendedName>
</protein>
<dbReference type="Pfam" id="PF09851">
    <property type="entry name" value="SHOCT"/>
    <property type="match status" value="1"/>
</dbReference>